<feature type="region of interest" description="Disordered" evidence="1">
    <location>
        <begin position="1726"/>
        <end position="1792"/>
    </location>
</feature>
<keyword evidence="5" id="KW-1185">Reference proteome</keyword>
<feature type="region of interest" description="Disordered" evidence="1">
    <location>
        <begin position="786"/>
        <end position="812"/>
    </location>
</feature>
<feature type="region of interest" description="Disordered" evidence="1">
    <location>
        <begin position="2339"/>
        <end position="2379"/>
    </location>
</feature>
<feature type="compositionally biased region" description="Basic and acidic residues" evidence="1">
    <location>
        <begin position="1726"/>
        <end position="1745"/>
    </location>
</feature>
<dbReference type="Pfam" id="PF10344">
    <property type="entry name" value="Hobbit"/>
    <property type="match status" value="1"/>
</dbReference>
<accession>A0AAV3NWG8</accession>
<sequence length="2615" mass="292868">MLAPGKFLYNFLLYFIITYILFKCMSRLITCVLSQILGISVGCRVGGWNCLKDVNVKLKKGTIESVYVGQIRLSLSQPLVKVEGGFMAKDPKLQILICDLEIVTRDSKKKRTQKKAKSGKTRSSGGDKWKKVTNVARFFSVCIADLVVKTPKASLEVKKFNFDISKDGGSKPNLSVELNLISILVHLGKSRGNCGQEASLIDRSCSSQTFPVLEKMTAPFSCEEFSLLCECGQDRETGVVLRNLDITNGKISINVDDSLFPVKQNASDTIQRTDAPDKAGNESGTSKKTGKKDMLSTITKFESLIPEKFSFTLPNLDMKFVHREYGLVVDNSIMGIELKSSKSRLKDADECTKLDLQLEFREIHLLREAGVSVVEIVKLAVISSAYIPLQLETPVRSDINITLGGTQCNLIVSRFIPLLKLQSLKKKKVPKPEGIIIDKSRSTEHKKLMWECTMAVPEVTLVLFDLSSSPVCHCCSQSFHVVANNISSAGSTARLELGECNLHMSDVYQECLKENPLGVETKNSPLVHIAKIGLDWGKKDMDSSDDNLRLKKALLVDVSGADISLTLKSLESLIATALSFESLLKQFSLAKKPSQHRRDESSRTPGKGLELIKFNLERCSLNFSGEVRLENVDVADPKRVNYGSQGGRVLITVSADGTPRTANITSTLADETKSIKYSISLNIFQLSFCGNKEKKSKQMVLQRATCVYQELLQESNTGTKVTLIDMQNTKFVTRSGSVKESTVCSLFSSTDISARWEPDVHITVVELGLHLKSLVHRHKLQAANNKEGLSTFRDDEKKKEISPESRPVEKQKKKESVIAVDVEMLRISAEVGDGVETTVQIQSIFSENARIGVLLEGILLDLNGARIFKSSRMQISRVPNAVNSSAPSKSEKAAVWDFVIRALDINICIPYRWQLRAIDDSIEEMLRALKLIAAAKAQIICPIKKESAKPKKPSSSRMGCFRFCVRKLAIEIEEEPLQGWLDEHYHLMKNEASELAVRLNFLDELILKGTESSLVTGENDSIPETKISCNGEEVDLRDSLAIKNLRDDIHKQHFRSYYKACQALLPSRGSGACKEGFQSGFNPSTNRTSIMSLSATELDVTLTRIEGGDAGKIEVVQKLDPVSRAHSIPFARLYGGKLKLSTGSLVLQLRNYTYPLLAGTSGRCEGRLVLAQQATCFQAQIYQNVYVGKWRKVQLLRSASGTTPPMKTYLDLPFKFEKGEIAYGVGFEPLFTDISYAFSVALRRANISIRNPNPDPPPQKKEKSLPWWDEMRNYIHGSTTLYFSETRWNILSTTDPYEKLDKLQILSGPLEIRQSDGRIYSVAQDFKIFLSSLENLLKHSDFNPVSGLSVPFLETPQFTLEVTMDWECASGSPMNHYLFALPNEGKARAKVFDPFRSTSLSLRFNLSMRSSLPFSDDPSLTFSLSDQASDSIYKSKNPLVSSLMFYVGPHDLAWIKRFWDILYLPPHKIRTFSRWPRYGVPRIPRSGNLSLDKVMTEFMLRFDSTPACIRNMPLDDGDPAKGLSSTMNKLRFEMYLSRGKQKYTFECKRDLLEFVYLGLDLHMLKAFLDRDNCDSIEKLLQRDRKTPQSTPADGERSTSVASSERHRDDGFLLSSELFTVKRQAPKADPESLLAWQEAAKGNSELTSPRPVFENGRETDELASDNDDGCNDAVADNCLRISVYGLKILWTIENRDVVCSWVGGLSKAFQSPKPSPSRQFAQRKLLEENKKVDIPETPKDDDKKDLGVNNNVEPMSSHFVDSSTSDVSPPNSARAKASPPAPIDSYDKIDDNEEDGTRHFMVNVIEPQFNLHSEEAKGRFLLAAVSGRVLARSFHSVLQVGNDMIEQTLGKTDVQNPEGHPEMAWSRRELSVMLEHVQAHVAPTDVDPGAGIQWLPKINRRSPKAKRTGALLEQVFMPCDMYFRYTRHKGGTSDLKVKPLKELTFNSQNITARMTSRQFQVMLDVLTNLLFARLPKNRKSGLALSTEDDDDEEEADEVVPDGVEEVELARIDLEHREREKKLILADMRKLSLTSDASEDKNLDKDGDLWMITGGRSLLLNKLKKELANAKVSRKNASSCLRVALQNAAQLRLSEKEKNKGPSFAMRISLQIDKVAWAMLLDGKSFAEAEISDMTYDFDRDYKDIGVARLTTKYFVLRNCLPNAKSDMLLSAWNPPSEWGKKVMLRVDSRQGAPKDGNSPFELLEVEIYPLKIHLTETMYQMIWGYLFPGEEQDSQRRQEAWKVSTIAVSKRLKKGSTTKEPSALRIQSTKENNLLNIPSASTSNDVSQASKLSKHKASVATGSKGELRRTSSFDRSWEESVAESVANELVMQLHSSSISSSQSKSLTLDPKESKLNKPPHTSNDEKKLPKAPEDKKAAPKRLREFHNIKISQVELSITYEGLPISFTDLRLLMDTFQRVEYIGTWGRLFARVKKHIIWSVLKSVTGMQGKKFKVKAPSRSVIPDADLTLSDNEEGPAGNPDQHPPSWPKRPAHGAGDGFVTSVKGLFSSHRRKAKAFVLRTMRGEAENDMHHGDWSESEAELSPFARQLSTKKAKRLIRRHTKKFKKGSSSQDLDVLPSSPIEMFDDSYSSSDSSSYEDFIAAHQRSMQDQDQDLS</sequence>
<feature type="compositionally biased region" description="Polar residues" evidence="1">
    <location>
        <begin position="1747"/>
        <end position="1770"/>
    </location>
</feature>
<keyword evidence="2" id="KW-0812">Transmembrane</keyword>
<proteinExistence type="predicted"/>
<name>A0AAV3NWG8_LITER</name>
<reference evidence="4 5" key="1">
    <citation type="submission" date="2024-01" db="EMBL/GenBank/DDBJ databases">
        <title>The complete chloroplast genome sequence of Lithospermum erythrorhizon: insights into the phylogenetic relationship among Boraginaceae species and the maternal lineages of purple gromwells.</title>
        <authorList>
            <person name="Okada T."/>
            <person name="Watanabe K."/>
        </authorList>
    </citation>
    <scope>NUCLEOTIDE SEQUENCE [LARGE SCALE GENOMIC DNA]</scope>
</reference>
<evidence type="ECO:0000256" key="1">
    <source>
        <dbReference type="SAM" id="MobiDB-lite"/>
    </source>
</evidence>
<feature type="region of interest" description="Disordered" evidence="1">
    <location>
        <begin position="2465"/>
        <end position="2493"/>
    </location>
</feature>
<dbReference type="SMART" id="SM01214">
    <property type="entry name" value="Fmp27_GFWDK"/>
    <property type="match status" value="1"/>
</dbReference>
<evidence type="ECO:0000313" key="5">
    <source>
        <dbReference type="Proteomes" id="UP001454036"/>
    </source>
</evidence>
<feature type="transmembrane region" description="Helical" evidence="2">
    <location>
        <begin position="7"/>
        <end position="22"/>
    </location>
</feature>
<feature type="domain" description="FMP27/BLTP2/Hobbit GFWDK motif-containing RBG unit" evidence="3">
    <location>
        <begin position="1151"/>
        <end position="1299"/>
    </location>
</feature>
<keyword evidence="2" id="KW-0472">Membrane</keyword>
<feature type="compositionally biased region" description="Basic and acidic residues" evidence="1">
    <location>
        <begin position="2361"/>
        <end position="2379"/>
    </location>
</feature>
<comment type="caution">
    <text evidence="4">The sequence shown here is derived from an EMBL/GenBank/DDBJ whole genome shotgun (WGS) entry which is preliminary data.</text>
</comment>
<dbReference type="PANTHER" id="PTHR15678:SF6">
    <property type="entry name" value="BRIDGE-LIKE LIPID TRANSFER PROTEIN FAMILY MEMBER 2"/>
    <property type="match status" value="1"/>
</dbReference>
<feature type="compositionally biased region" description="Polar residues" evidence="1">
    <location>
        <begin position="2264"/>
        <end position="2290"/>
    </location>
</feature>
<dbReference type="EMBL" id="BAABME010000479">
    <property type="protein sequence ID" value="GAA0143126.1"/>
    <property type="molecule type" value="Genomic_DNA"/>
</dbReference>
<organism evidence="4 5">
    <name type="scientific">Lithospermum erythrorhizon</name>
    <name type="common">Purple gromwell</name>
    <name type="synonym">Lithospermum officinale var. erythrorhizon</name>
    <dbReference type="NCBI Taxonomy" id="34254"/>
    <lineage>
        <taxon>Eukaryota</taxon>
        <taxon>Viridiplantae</taxon>
        <taxon>Streptophyta</taxon>
        <taxon>Embryophyta</taxon>
        <taxon>Tracheophyta</taxon>
        <taxon>Spermatophyta</taxon>
        <taxon>Magnoliopsida</taxon>
        <taxon>eudicotyledons</taxon>
        <taxon>Gunneridae</taxon>
        <taxon>Pentapetalae</taxon>
        <taxon>asterids</taxon>
        <taxon>lamiids</taxon>
        <taxon>Boraginales</taxon>
        <taxon>Boraginaceae</taxon>
        <taxon>Boraginoideae</taxon>
        <taxon>Lithospermeae</taxon>
        <taxon>Lithospermum</taxon>
    </lineage>
</organism>
<dbReference type="InterPro" id="IPR019441">
    <property type="entry name" value="FMP27/BLTP2/Hobbit_GFWDK_RBG"/>
</dbReference>
<gene>
    <name evidence="4" type="ORF">LIER_03881</name>
</gene>
<feature type="compositionally biased region" description="Low complexity" evidence="1">
    <location>
        <begin position="2586"/>
        <end position="2596"/>
    </location>
</feature>
<feature type="region of interest" description="Disordered" evidence="1">
    <location>
        <begin position="2563"/>
        <end position="2615"/>
    </location>
</feature>
<evidence type="ECO:0000259" key="3">
    <source>
        <dbReference type="SMART" id="SM01214"/>
    </source>
</evidence>
<dbReference type="InterPro" id="IPR045167">
    <property type="entry name" value="Hobbit"/>
</dbReference>
<evidence type="ECO:0000256" key="2">
    <source>
        <dbReference type="SAM" id="Phobius"/>
    </source>
</evidence>
<dbReference type="PANTHER" id="PTHR15678">
    <property type="entry name" value="ANTIGEN MLAA-22-RELATED"/>
    <property type="match status" value="1"/>
</dbReference>
<feature type="region of interest" description="Disordered" evidence="1">
    <location>
        <begin position="267"/>
        <end position="291"/>
    </location>
</feature>
<protein>
    <recommendedName>
        <fullName evidence="3">FMP27/BLTP2/Hobbit GFWDK motif-containing RBG unit domain-containing protein</fullName>
    </recommendedName>
</protein>
<feature type="compositionally biased region" description="Polar residues" evidence="1">
    <location>
        <begin position="1587"/>
        <end position="1602"/>
    </location>
</feature>
<feature type="region of interest" description="Disordered" evidence="1">
    <location>
        <begin position="1580"/>
        <end position="1606"/>
    </location>
</feature>
<evidence type="ECO:0000313" key="4">
    <source>
        <dbReference type="EMBL" id="GAA0143126.1"/>
    </source>
</evidence>
<keyword evidence="2" id="KW-1133">Transmembrane helix</keyword>
<feature type="region of interest" description="Disordered" evidence="1">
    <location>
        <begin position="2251"/>
        <end position="2312"/>
    </location>
</feature>
<feature type="compositionally biased region" description="Basic and acidic residues" evidence="1">
    <location>
        <begin position="792"/>
        <end position="812"/>
    </location>
</feature>
<dbReference type="Proteomes" id="UP001454036">
    <property type="component" value="Unassembled WGS sequence"/>
</dbReference>